<dbReference type="EMBL" id="GBEZ01001918">
    <property type="protein sequence ID" value="JAC83099.1"/>
    <property type="molecule type" value="Transcribed_RNA"/>
</dbReference>
<feature type="compositionally biased region" description="Basic and acidic residues" evidence="1">
    <location>
        <begin position="213"/>
        <end position="225"/>
    </location>
</feature>
<evidence type="ECO:0000313" key="2">
    <source>
        <dbReference type="EMBL" id="JAC83099.1"/>
    </source>
</evidence>
<name>A0A061SJA4_9CHLO</name>
<proteinExistence type="predicted"/>
<dbReference type="AlphaFoldDB" id="A0A061SJA4"/>
<organism evidence="2">
    <name type="scientific">Tetraselmis sp. GSL018</name>
    <dbReference type="NCBI Taxonomy" id="582737"/>
    <lineage>
        <taxon>Eukaryota</taxon>
        <taxon>Viridiplantae</taxon>
        <taxon>Chlorophyta</taxon>
        <taxon>core chlorophytes</taxon>
        <taxon>Chlorodendrophyceae</taxon>
        <taxon>Chlorodendrales</taxon>
        <taxon>Chlorodendraceae</taxon>
        <taxon>Tetraselmis</taxon>
    </lineage>
</organism>
<accession>A0A061SJA4</accession>
<feature type="compositionally biased region" description="Pro residues" evidence="1">
    <location>
        <begin position="332"/>
        <end position="357"/>
    </location>
</feature>
<feature type="compositionally biased region" description="Basic and acidic residues" evidence="1">
    <location>
        <begin position="402"/>
        <end position="415"/>
    </location>
</feature>
<feature type="region of interest" description="Disordered" evidence="1">
    <location>
        <begin position="1"/>
        <end position="45"/>
    </location>
</feature>
<protein>
    <submittedName>
        <fullName evidence="2">Uncharacterized protein</fullName>
    </submittedName>
</protein>
<feature type="compositionally biased region" description="Gly residues" evidence="1">
    <location>
        <begin position="244"/>
        <end position="261"/>
    </location>
</feature>
<feature type="compositionally biased region" description="Low complexity" evidence="1">
    <location>
        <begin position="195"/>
        <end position="207"/>
    </location>
</feature>
<feature type="region of interest" description="Disordered" evidence="1">
    <location>
        <begin position="161"/>
        <end position="449"/>
    </location>
</feature>
<feature type="compositionally biased region" description="Basic and acidic residues" evidence="1">
    <location>
        <begin position="303"/>
        <end position="319"/>
    </location>
</feature>
<sequence>MAEEGDKGSGPASKADVEAVTQALEKMSSVMGSRHDWADDDDDGGLPSAELFADVLPEATSDGDSLAARMSRIPVDARPVAALKSCPQLFGHRHILQLFDGLEVRDIDIVRNTGADGKGKTCYVEFANRRQLAEALGRDPASINQPGVQLLLAADDPEYIKHAEGRGGEGPGAPPGPLGSHSQAPLQPRAPEFSRGAAPEGGPAGRPAFPPEQPHEQYPEYERLPRGGGGNRGGYRAPAPTEGRGYGGRGASRYGLGGPYEGGFRQRNDPPPQGAPRGRGGYGQQSYRAYESQDQRPFYNQHQDSRFDYGGRRFDDRHGPQGNPRFQGGPRPGGPPQRGPPPYQAPPQQPQSPPPAGERPRLQLQRRTIPLGEDSGPATSSKPGKPNPFGDAKPIDTASKFAEIENRDLMREHPPGHFPGHRSLKPSDKPSPEEFSSKLVTDGSPSNPR</sequence>
<feature type="compositionally biased region" description="Low complexity" evidence="1">
    <location>
        <begin position="320"/>
        <end position="329"/>
    </location>
</feature>
<evidence type="ECO:0000256" key="1">
    <source>
        <dbReference type="SAM" id="MobiDB-lite"/>
    </source>
</evidence>
<feature type="compositionally biased region" description="Basic and acidic residues" evidence="1">
    <location>
        <begin position="425"/>
        <end position="436"/>
    </location>
</feature>
<reference evidence="2" key="1">
    <citation type="submission" date="2014-05" db="EMBL/GenBank/DDBJ databases">
        <title>The transcriptome of the halophilic microalga Tetraselmis sp. GSL018 isolated from the Great Salt Lake, Utah.</title>
        <authorList>
            <person name="Jinkerson R.E."/>
            <person name="D'Adamo S."/>
            <person name="Posewitz M.C."/>
        </authorList>
    </citation>
    <scope>NUCLEOTIDE SEQUENCE</scope>
    <source>
        <strain evidence="2">GSL018</strain>
    </source>
</reference>
<gene>
    <name evidence="2" type="ORF">TSPGSL018_4176</name>
</gene>